<dbReference type="OrthoDB" id="540611at2759"/>
<dbReference type="GO" id="GO:0016787">
    <property type="term" value="F:hydrolase activity"/>
    <property type="evidence" value="ECO:0007669"/>
    <property type="project" value="UniProtKB-KW"/>
</dbReference>
<accession>A0A9P9JJW5</accession>
<dbReference type="PANTHER" id="PTHR33886:SF9">
    <property type="entry name" value="UNSATURATED RHAMNOGALACTURONAN HYDROLASE (EUROFUNG)"/>
    <property type="match status" value="1"/>
</dbReference>
<keyword evidence="4" id="KW-1185">Reference proteome</keyword>
<dbReference type="Gene3D" id="1.50.10.10">
    <property type="match status" value="1"/>
</dbReference>
<dbReference type="Proteomes" id="UP000738349">
    <property type="component" value="Unassembled WGS sequence"/>
</dbReference>
<dbReference type="InterPro" id="IPR010905">
    <property type="entry name" value="Glyco_hydro_88"/>
</dbReference>
<dbReference type="InterPro" id="IPR008928">
    <property type="entry name" value="6-hairpin_glycosidase_sf"/>
</dbReference>
<keyword evidence="1 3" id="KW-0378">Hydrolase</keyword>
<evidence type="ECO:0000313" key="4">
    <source>
        <dbReference type="Proteomes" id="UP000738349"/>
    </source>
</evidence>
<dbReference type="InterPro" id="IPR052043">
    <property type="entry name" value="PolySaccharide_Degr_Enz"/>
</dbReference>
<dbReference type="GO" id="GO:0005975">
    <property type="term" value="P:carbohydrate metabolic process"/>
    <property type="evidence" value="ECO:0007669"/>
    <property type="project" value="InterPro"/>
</dbReference>
<proteinExistence type="predicted"/>
<name>A0A9P9JJW5_9HYPO</name>
<dbReference type="SUPFAM" id="SSF48208">
    <property type="entry name" value="Six-hairpin glycosidases"/>
    <property type="match status" value="1"/>
</dbReference>
<protein>
    <submittedName>
        <fullName evidence="3">Glycosyl hydrolase</fullName>
    </submittedName>
</protein>
<keyword evidence="2" id="KW-0732">Signal</keyword>
<dbReference type="Pfam" id="PF07470">
    <property type="entry name" value="Glyco_hydro_88"/>
    <property type="match status" value="1"/>
</dbReference>
<feature type="signal peptide" evidence="2">
    <location>
        <begin position="1"/>
        <end position="16"/>
    </location>
</feature>
<reference evidence="3" key="1">
    <citation type="journal article" date="2021" name="Nat. Commun.">
        <title>Genetic determinants of endophytism in the Arabidopsis root mycobiome.</title>
        <authorList>
            <person name="Mesny F."/>
            <person name="Miyauchi S."/>
            <person name="Thiergart T."/>
            <person name="Pickel B."/>
            <person name="Atanasova L."/>
            <person name="Karlsson M."/>
            <person name="Huettel B."/>
            <person name="Barry K.W."/>
            <person name="Haridas S."/>
            <person name="Chen C."/>
            <person name="Bauer D."/>
            <person name="Andreopoulos W."/>
            <person name="Pangilinan J."/>
            <person name="LaButti K."/>
            <person name="Riley R."/>
            <person name="Lipzen A."/>
            <person name="Clum A."/>
            <person name="Drula E."/>
            <person name="Henrissat B."/>
            <person name="Kohler A."/>
            <person name="Grigoriev I.V."/>
            <person name="Martin F.M."/>
            <person name="Hacquard S."/>
        </authorList>
    </citation>
    <scope>NUCLEOTIDE SEQUENCE</scope>
    <source>
        <strain evidence="3">MPI-CAGE-AT-0147</strain>
    </source>
</reference>
<dbReference type="PANTHER" id="PTHR33886">
    <property type="entry name" value="UNSATURATED RHAMNOGALACTURONAN HYDROLASE (EUROFUNG)"/>
    <property type="match status" value="1"/>
</dbReference>
<comment type="caution">
    <text evidence="3">The sequence shown here is derived from an EMBL/GenBank/DDBJ whole genome shotgun (WGS) entry which is preliminary data.</text>
</comment>
<dbReference type="EMBL" id="JAGMUV010000003">
    <property type="protein sequence ID" value="KAH7165890.1"/>
    <property type="molecule type" value="Genomic_DNA"/>
</dbReference>
<dbReference type="InterPro" id="IPR012341">
    <property type="entry name" value="6hp_glycosidase-like_sf"/>
</dbReference>
<gene>
    <name evidence="3" type="ORF">EDB81DRAFT_918012</name>
</gene>
<evidence type="ECO:0000256" key="2">
    <source>
        <dbReference type="SAM" id="SignalP"/>
    </source>
</evidence>
<sequence>MKSINSLVLLSAGASAAAVSSTSYAQLLTDSVIRRGVTPSFHYSQATLYTGLESVYDLTGNSTLLDFYREQIDALVLENGTIASYPYAKHSLDNYRLGNNILWWYEKTGEEKFKLAADGIKTILLDSHPRTPTGGFWHRDPTYPNQMWLDGIYMADSFYAKYVKLFQPNNQTAWDDIALQFDKIDVITRKDNNLLLHGYDESKVAVWADPVTGAAPLLWARADGWYFMSLLEVISHFPKSHPARKRFLNYFKGQAKGLKNAQDETGGWWNIMDKEYEDVDGNYIESSASAMFAFGLIRGINQGILDKKTYASAAKKAYKGLVKDFITSNDDGTINWEGTVEVGSLGSNATFTYYSSIGLVQNDLRGIGSFLVAAKEWETRKF</sequence>
<evidence type="ECO:0000313" key="3">
    <source>
        <dbReference type="EMBL" id="KAH7165890.1"/>
    </source>
</evidence>
<organism evidence="3 4">
    <name type="scientific">Dactylonectria macrodidyma</name>
    <dbReference type="NCBI Taxonomy" id="307937"/>
    <lineage>
        <taxon>Eukaryota</taxon>
        <taxon>Fungi</taxon>
        <taxon>Dikarya</taxon>
        <taxon>Ascomycota</taxon>
        <taxon>Pezizomycotina</taxon>
        <taxon>Sordariomycetes</taxon>
        <taxon>Hypocreomycetidae</taxon>
        <taxon>Hypocreales</taxon>
        <taxon>Nectriaceae</taxon>
        <taxon>Dactylonectria</taxon>
    </lineage>
</organism>
<feature type="chain" id="PRO_5040323339" evidence="2">
    <location>
        <begin position="17"/>
        <end position="382"/>
    </location>
</feature>
<evidence type="ECO:0000256" key="1">
    <source>
        <dbReference type="ARBA" id="ARBA00022801"/>
    </source>
</evidence>
<dbReference type="AlphaFoldDB" id="A0A9P9JJW5"/>